<comment type="caution">
    <text evidence="2">The sequence shown here is derived from an EMBL/GenBank/DDBJ whole genome shotgun (WGS) entry which is preliminary data.</text>
</comment>
<feature type="region of interest" description="Disordered" evidence="1">
    <location>
        <begin position="1"/>
        <end position="105"/>
    </location>
</feature>
<organism evidence="2">
    <name type="scientific">Tanacetum cinerariifolium</name>
    <name type="common">Dalmatian daisy</name>
    <name type="synonym">Chrysanthemum cinerariifolium</name>
    <dbReference type="NCBI Taxonomy" id="118510"/>
    <lineage>
        <taxon>Eukaryota</taxon>
        <taxon>Viridiplantae</taxon>
        <taxon>Streptophyta</taxon>
        <taxon>Embryophyta</taxon>
        <taxon>Tracheophyta</taxon>
        <taxon>Spermatophyta</taxon>
        <taxon>Magnoliopsida</taxon>
        <taxon>eudicotyledons</taxon>
        <taxon>Gunneridae</taxon>
        <taxon>Pentapetalae</taxon>
        <taxon>asterids</taxon>
        <taxon>campanulids</taxon>
        <taxon>Asterales</taxon>
        <taxon>Asteraceae</taxon>
        <taxon>Asteroideae</taxon>
        <taxon>Anthemideae</taxon>
        <taxon>Anthemidinae</taxon>
        <taxon>Tanacetum</taxon>
    </lineage>
</organism>
<proteinExistence type="predicted"/>
<feature type="non-terminal residue" evidence="2">
    <location>
        <position position="105"/>
    </location>
</feature>
<feature type="non-terminal residue" evidence="2">
    <location>
        <position position="1"/>
    </location>
</feature>
<gene>
    <name evidence="2" type="ORF">Tci_920828</name>
</gene>
<reference evidence="2" key="1">
    <citation type="journal article" date="2019" name="Sci. Rep.">
        <title>Draft genome of Tanacetum cinerariifolium, the natural source of mosquito coil.</title>
        <authorList>
            <person name="Yamashiro T."/>
            <person name="Shiraishi A."/>
            <person name="Satake H."/>
            <person name="Nakayama K."/>
        </authorList>
    </citation>
    <scope>NUCLEOTIDE SEQUENCE</scope>
</reference>
<accession>A0A699WPS0</accession>
<evidence type="ECO:0000313" key="2">
    <source>
        <dbReference type="EMBL" id="GFD48859.1"/>
    </source>
</evidence>
<protein>
    <submittedName>
        <fullName evidence="2">Uncharacterized protein</fullName>
    </submittedName>
</protein>
<feature type="compositionally biased region" description="Basic and acidic residues" evidence="1">
    <location>
        <begin position="95"/>
        <end position="105"/>
    </location>
</feature>
<dbReference type="EMBL" id="BKCJ011731324">
    <property type="protein sequence ID" value="GFD48859.1"/>
    <property type="molecule type" value="Genomic_DNA"/>
</dbReference>
<feature type="compositionally biased region" description="Basic and acidic residues" evidence="1">
    <location>
        <begin position="42"/>
        <end position="51"/>
    </location>
</feature>
<sequence length="105" mass="11759">PSVTNEGTGVKPGVPDVTKVKSSKSEAEYLGNDEDDNNINNKKSDSEHETNENVSGFESNHQENKEEVEDDEEEEKEDEYVRTPSYYSPTDDEDKTNVDDNAKGD</sequence>
<name>A0A699WPS0_TANCI</name>
<feature type="compositionally biased region" description="Acidic residues" evidence="1">
    <location>
        <begin position="66"/>
        <end position="78"/>
    </location>
</feature>
<dbReference type="AlphaFoldDB" id="A0A699WPS0"/>
<evidence type="ECO:0000256" key="1">
    <source>
        <dbReference type="SAM" id="MobiDB-lite"/>
    </source>
</evidence>